<evidence type="ECO:0000313" key="3">
    <source>
        <dbReference type="EMBL" id="OEO28869.1"/>
    </source>
</evidence>
<dbReference type="RefSeq" id="WP_069911841.1">
    <property type="nucleotide sequence ID" value="NZ_LAJE02000351.1"/>
</dbReference>
<feature type="compositionally biased region" description="Low complexity" evidence="1">
    <location>
        <begin position="27"/>
        <end position="36"/>
    </location>
</feature>
<reference evidence="3 4" key="1">
    <citation type="journal article" date="2015" name="Genome Announc.">
        <title>Genome Assemblies of Three Soil-Associated Devosia species: D. insulae, D. limi, and D. soli.</title>
        <authorList>
            <person name="Hassan Y.I."/>
            <person name="Lepp D."/>
            <person name="Zhou T."/>
        </authorList>
    </citation>
    <scope>NUCLEOTIDE SEQUENCE [LARGE SCALE GENOMIC DNA]</scope>
    <source>
        <strain evidence="3 4">DS-56</strain>
    </source>
</reference>
<protein>
    <recommendedName>
        <fullName evidence="5">LTXXQ motif family protein</fullName>
    </recommendedName>
</protein>
<dbReference type="Pfam" id="PF07813">
    <property type="entry name" value="LTXXQ"/>
    <property type="match status" value="1"/>
</dbReference>
<feature type="non-terminal residue" evidence="3">
    <location>
        <position position="187"/>
    </location>
</feature>
<dbReference type="AlphaFoldDB" id="A0A1E5XJV3"/>
<dbReference type="EMBL" id="LAJE02000351">
    <property type="protein sequence ID" value="OEO28869.1"/>
    <property type="molecule type" value="Genomic_DNA"/>
</dbReference>
<evidence type="ECO:0000256" key="1">
    <source>
        <dbReference type="SAM" id="MobiDB-lite"/>
    </source>
</evidence>
<keyword evidence="4" id="KW-1185">Reference proteome</keyword>
<feature type="region of interest" description="Disordered" evidence="1">
    <location>
        <begin position="27"/>
        <end position="63"/>
    </location>
</feature>
<accession>A0A1E5XJV3</accession>
<dbReference type="GO" id="GO:0042597">
    <property type="term" value="C:periplasmic space"/>
    <property type="evidence" value="ECO:0007669"/>
    <property type="project" value="InterPro"/>
</dbReference>
<feature type="signal peptide" evidence="2">
    <location>
        <begin position="1"/>
        <end position="25"/>
    </location>
</feature>
<dbReference type="InterPro" id="IPR012899">
    <property type="entry name" value="LTXXQ"/>
</dbReference>
<organism evidence="3 4">
    <name type="scientific">Devosia insulae DS-56</name>
    <dbReference type="NCBI Taxonomy" id="1116389"/>
    <lineage>
        <taxon>Bacteria</taxon>
        <taxon>Pseudomonadati</taxon>
        <taxon>Pseudomonadota</taxon>
        <taxon>Alphaproteobacteria</taxon>
        <taxon>Hyphomicrobiales</taxon>
        <taxon>Devosiaceae</taxon>
        <taxon>Devosia</taxon>
    </lineage>
</organism>
<proteinExistence type="predicted"/>
<evidence type="ECO:0000313" key="4">
    <source>
        <dbReference type="Proteomes" id="UP000095463"/>
    </source>
</evidence>
<feature type="chain" id="PRO_5009190199" description="LTXXQ motif family protein" evidence="2">
    <location>
        <begin position="26"/>
        <end position="187"/>
    </location>
</feature>
<evidence type="ECO:0008006" key="5">
    <source>
        <dbReference type="Google" id="ProtNLM"/>
    </source>
</evidence>
<gene>
    <name evidence="3" type="ORF">VW23_002635</name>
</gene>
<keyword evidence="2" id="KW-0732">Signal</keyword>
<dbReference type="OrthoDB" id="7949978at2"/>
<dbReference type="Proteomes" id="UP000095463">
    <property type="component" value="Unassembled WGS sequence"/>
</dbReference>
<name>A0A1E5XJV3_9HYPH</name>
<evidence type="ECO:0000256" key="2">
    <source>
        <dbReference type="SAM" id="SignalP"/>
    </source>
</evidence>
<comment type="caution">
    <text evidence="3">The sequence shown here is derived from an EMBL/GenBank/DDBJ whole genome shotgun (WGS) entry which is preliminary data.</text>
</comment>
<sequence length="187" mass="19092">MNRMLVTTALAAIMGLTALAPGAYAQSAPAAPDAPAVTQPDKGPGPQGDRPGEHKGGQRGGIAGLICSTDGAAQLETKLANIATKLALTAEQQPLFDAYRTAALTAQTSFAETCATLQPATAPTTPPDAVTMLKDRQAHETAELDALNAVLPSFEALYNSLTDAQKAELMPLVGGPQHGPRGDDHGG</sequence>